<sequence>MSVAASRPLCAGTSLDGEVQALQFLRFAAALMVVVYHAGIAARAQGFLGPEHDAWLDLSVIGASGVHIFFVISGFIMVHATRHSSRDAAAAGRFLYRRFARIFPVYWLYCGLYVAFHAAFLKPHALPPWEALGALLLWPGSSALIIGPGWTLSYELLFYLCFGACLPLGRRLSLKVLTGLLLAAVVAGCLLESRGAALQVITSTLLLEFVAGMWIAVLVTRAATLPRLLAPAAIAAALVGFLASAVLGFPAIPTVLLWGVPSALLVLGMTLQERQGRTPRAVLRLSPLGNGSYSLYLLHNLLLDIVFLALAAVGAGSGYGGLWTALAVLASCLVAEYAYRFVEAPLLAGLTALRRRPAGATG</sequence>
<reference evidence="3" key="2">
    <citation type="submission" date="2021-08" db="EMBL/GenBank/DDBJ databases">
        <authorList>
            <person name="Tani A."/>
            <person name="Ola A."/>
            <person name="Ogura Y."/>
            <person name="Katsura K."/>
            <person name="Hayashi T."/>
        </authorList>
    </citation>
    <scope>NUCLEOTIDE SEQUENCE</scope>
    <source>
        <strain evidence="3">NBRC 15686</strain>
    </source>
</reference>
<gene>
    <name evidence="3" type="ORF">LNAOJCKE_1305</name>
</gene>
<feature type="transmembrane region" description="Helical" evidence="1">
    <location>
        <begin position="255"/>
        <end position="272"/>
    </location>
</feature>
<dbReference type="InterPro" id="IPR050879">
    <property type="entry name" value="Acyltransferase_3"/>
</dbReference>
<proteinExistence type="predicted"/>
<feature type="transmembrane region" description="Helical" evidence="1">
    <location>
        <begin position="228"/>
        <end position="249"/>
    </location>
</feature>
<evidence type="ECO:0000259" key="2">
    <source>
        <dbReference type="Pfam" id="PF01757"/>
    </source>
</evidence>
<comment type="caution">
    <text evidence="3">The sequence shown here is derived from an EMBL/GenBank/DDBJ whole genome shotgun (WGS) entry which is preliminary data.</text>
</comment>
<feature type="transmembrane region" description="Helical" evidence="1">
    <location>
        <begin position="172"/>
        <end position="191"/>
    </location>
</feature>
<name>A0ABQ4U9P4_9HYPH</name>
<accession>A0ABQ4U9P4</accession>
<evidence type="ECO:0000256" key="1">
    <source>
        <dbReference type="SAM" id="Phobius"/>
    </source>
</evidence>
<dbReference type="InterPro" id="IPR002656">
    <property type="entry name" value="Acyl_transf_3_dom"/>
</dbReference>
<dbReference type="Proteomes" id="UP001055039">
    <property type="component" value="Unassembled WGS sequence"/>
</dbReference>
<organism evidence="3 4">
    <name type="scientific">Methylorubrum aminovorans</name>
    <dbReference type="NCBI Taxonomy" id="269069"/>
    <lineage>
        <taxon>Bacteria</taxon>
        <taxon>Pseudomonadati</taxon>
        <taxon>Pseudomonadota</taxon>
        <taxon>Alphaproteobacteria</taxon>
        <taxon>Hyphomicrobiales</taxon>
        <taxon>Methylobacteriaceae</taxon>
        <taxon>Methylorubrum</taxon>
    </lineage>
</organism>
<reference evidence="3" key="1">
    <citation type="journal article" date="2021" name="Front. Microbiol.">
        <title>Comprehensive Comparative Genomics and Phenotyping of Methylobacterium Species.</title>
        <authorList>
            <person name="Alessa O."/>
            <person name="Ogura Y."/>
            <person name="Fujitani Y."/>
            <person name="Takami H."/>
            <person name="Hayashi T."/>
            <person name="Sahin N."/>
            <person name="Tani A."/>
        </authorList>
    </citation>
    <scope>NUCLEOTIDE SEQUENCE</scope>
    <source>
        <strain evidence="3">NBRC 15686</strain>
    </source>
</reference>
<feature type="transmembrane region" description="Helical" evidence="1">
    <location>
        <begin position="321"/>
        <end position="339"/>
    </location>
</feature>
<feature type="transmembrane region" description="Helical" evidence="1">
    <location>
        <begin position="140"/>
        <end position="160"/>
    </location>
</feature>
<protein>
    <recommendedName>
        <fullName evidence="2">Acyltransferase 3 domain-containing protein</fullName>
    </recommendedName>
</protein>
<keyword evidence="1" id="KW-0812">Transmembrane</keyword>
<keyword evidence="1" id="KW-1133">Transmembrane helix</keyword>
<feature type="transmembrane region" description="Helical" evidence="1">
    <location>
        <begin position="293"/>
        <end position="315"/>
    </location>
</feature>
<keyword evidence="1" id="KW-0472">Membrane</keyword>
<dbReference type="PANTHER" id="PTHR23028">
    <property type="entry name" value="ACETYLTRANSFERASE"/>
    <property type="match status" value="1"/>
</dbReference>
<dbReference type="RefSeq" id="WP_238223341.1">
    <property type="nucleotide sequence ID" value="NZ_BAAADH010000106.1"/>
</dbReference>
<dbReference type="Pfam" id="PF01757">
    <property type="entry name" value="Acyl_transf_3"/>
    <property type="match status" value="1"/>
</dbReference>
<feature type="domain" description="Acyltransferase 3" evidence="2">
    <location>
        <begin position="21"/>
        <end position="335"/>
    </location>
</feature>
<feature type="transmembrane region" description="Helical" evidence="1">
    <location>
        <begin position="99"/>
        <end position="120"/>
    </location>
</feature>
<evidence type="ECO:0000313" key="3">
    <source>
        <dbReference type="EMBL" id="GJE64105.1"/>
    </source>
</evidence>
<keyword evidence="4" id="KW-1185">Reference proteome</keyword>
<feature type="transmembrane region" description="Helical" evidence="1">
    <location>
        <begin position="197"/>
        <end position="219"/>
    </location>
</feature>
<evidence type="ECO:0000313" key="4">
    <source>
        <dbReference type="Proteomes" id="UP001055039"/>
    </source>
</evidence>
<feature type="transmembrane region" description="Helical" evidence="1">
    <location>
        <begin position="24"/>
        <end position="42"/>
    </location>
</feature>
<dbReference type="PANTHER" id="PTHR23028:SF131">
    <property type="entry name" value="BLR2367 PROTEIN"/>
    <property type="match status" value="1"/>
</dbReference>
<feature type="transmembrane region" description="Helical" evidence="1">
    <location>
        <begin position="54"/>
        <end position="78"/>
    </location>
</feature>
<dbReference type="EMBL" id="BPRC01000003">
    <property type="protein sequence ID" value="GJE64105.1"/>
    <property type="molecule type" value="Genomic_DNA"/>
</dbReference>